<dbReference type="PANTHER" id="PTHR39290:SF6">
    <property type="entry name" value="S-ADENOSYL-L-METHIONINE-DEPENDENT METHYLTRANSFERASES SUPERFAMILY PROTEIN"/>
    <property type="match status" value="1"/>
</dbReference>
<gene>
    <name evidence="1" type="ORF">BCR38DRAFT_349277</name>
</gene>
<dbReference type="GeneID" id="63772691"/>
<dbReference type="AlphaFoldDB" id="A0A1Y2DPI6"/>
<dbReference type="EMBL" id="MCFJ01000011">
    <property type="protein sequence ID" value="ORY60585.1"/>
    <property type="molecule type" value="Genomic_DNA"/>
</dbReference>
<proteinExistence type="predicted"/>
<dbReference type="Proteomes" id="UP000193689">
    <property type="component" value="Unassembled WGS sequence"/>
</dbReference>
<organism evidence="1 2">
    <name type="scientific">Pseudomassariella vexata</name>
    <dbReference type="NCBI Taxonomy" id="1141098"/>
    <lineage>
        <taxon>Eukaryota</taxon>
        <taxon>Fungi</taxon>
        <taxon>Dikarya</taxon>
        <taxon>Ascomycota</taxon>
        <taxon>Pezizomycotina</taxon>
        <taxon>Sordariomycetes</taxon>
        <taxon>Xylariomycetidae</taxon>
        <taxon>Amphisphaeriales</taxon>
        <taxon>Pseudomassariaceae</taxon>
        <taxon>Pseudomassariella</taxon>
    </lineage>
</organism>
<accession>A0A1Y2DPI6</accession>
<keyword evidence="2" id="KW-1185">Reference proteome</keyword>
<dbReference type="PANTHER" id="PTHR39290">
    <property type="entry name" value="C3H1-TYPE DOMAIN-CONTAINING PROTEIN-RELATED"/>
    <property type="match status" value="1"/>
</dbReference>
<name>A0A1Y2DPI6_9PEZI</name>
<comment type="caution">
    <text evidence="1">The sequence shown here is derived from an EMBL/GenBank/DDBJ whole genome shotgun (WGS) entry which is preliminary data.</text>
</comment>
<dbReference type="RefSeq" id="XP_040712812.1">
    <property type="nucleotide sequence ID" value="XM_040856479.1"/>
</dbReference>
<sequence length="386" mass="42253">MSPIKSSKPFIRPCEGSNWDSAAYVSDTKLHARVAAHLAENDLASAIATAFSLPTRDSYTYHANMSVSLAQVQYVISLGNANGLHVWYYSPKPPSANEKPESDIETYISIFAPQTLTPNILKTFSSNARKGSLRQSIASYLITKRYLHPFLPALQIPRSKKSAPPNPYLDFISWACVNLEWAGPCPASEALKGSHHVLPVFMHHFGCVCPSHEALSILKVLAAGREIWDMGSGNGYWAFMLRAYGLVVKPVDNAQSSWRVSWVSDTEIADGEAYIRSHDSGRDAVLLLVYPIVGGGIAGGQEGGFTRGLLREYKGDTVAVVGTQNHNGYTGFKNMSIDEYMEREQPGWTKVVQVPLPSFPGKDEALFVFQSGERAPPKTIGQGQDS</sequence>
<reference evidence="1 2" key="1">
    <citation type="submission" date="2016-07" db="EMBL/GenBank/DDBJ databases">
        <title>Pervasive Adenine N6-methylation of Active Genes in Fungi.</title>
        <authorList>
            <consortium name="DOE Joint Genome Institute"/>
            <person name="Mondo S.J."/>
            <person name="Dannebaum R.O."/>
            <person name="Kuo R.C."/>
            <person name="Labutti K."/>
            <person name="Haridas S."/>
            <person name="Kuo A."/>
            <person name="Salamov A."/>
            <person name="Ahrendt S.R."/>
            <person name="Lipzen A."/>
            <person name="Sullivan W."/>
            <person name="Andreopoulos W.B."/>
            <person name="Clum A."/>
            <person name="Lindquist E."/>
            <person name="Daum C."/>
            <person name="Ramamoorthy G.K."/>
            <person name="Gryganskyi A."/>
            <person name="Culley D."/>
            <person name="Magnuson J.K."/>
            <person name="James T.Y."/>
            <person name="O'Malley M.A."/>
            <person name="Stajich J.E."/>
            <person name="Spatafora J.W."/>
            <person name="Visel A."/>
            <person name="Grigoriev I.V."/>
        </authorList>
    </citation>
    <scope>NUCLEOTIDE SEQUENCE [LARGE SCALE GENOMIC DNA]</scope>
    <source>
        <strain evidence="1 2">CBS 129021</strain>
    </source>
</reference>
<evidence type="ECO:0008006" key="3">
    <source>
        <dbReference type="Google" id="ProtNLM"/>
    </source>
</evidence>
<dbReference type="InParanoid" id="A0A1Y2DPI6"/>
<dbReference type="OrthoDB" id="5411518at2759"/>
<evidence type="ECO:0000313" key="1">
    <source>
        <dbReference type="EMBL" id="ORY60585.1"/>
    </source>
</evidence>
<evidence type="ECO:0000313" key="2">
    <source>
        <dbReference type="Proteomes" id="UP000193689"/>
    </source>
</evidence>
<protein>
    <recommendedName>
        <fullName evidence="3">S-adenosyl-L-methionine-dependent methyltransferase</fullName>
    </recommendedName>
</protein>